<evidence type="ECO:0000313" key="2">
    <source>
        <dbReference type="Proteomes" id="UP001501411"/>
    </source>
</evidence>
<accession>A0ABP9BB90</accession>
<dbReference type="EMBL" id="BAABIQ010000032">
    <property type="protein sequence ID" value="GAA4792218.1"/>
    <property type="molecule type" value="Genomic_DNA"/>
</dbReference>
<keyword evidence="2" id="KW-1185">Reference proteome</keyword>
<comment type="caution">
    <text evidence="1">The sequence shown here is derived from an EMBL/GenBank/DDBJ whole genome shotgun (WGS) entry which is preliminary data.</text>
</comment>
<proteinExistence type="predicted"/>
<protein>
    <submittedName>
        <fullName evidence="1">Uncharacterized protein</fullName>
    </submittedName>
</protein>
<dbReference type="Proteomes" id="UP001501411">
    <property type="component" value="Unassembled WGS sequence"/>
</dbReference>
<gene>
    <name evidence="1" type="ORF">GCM10023231_20200</name>
</gene>
<reference evidence="2" key="1">
    <citation type="journal article" date="2019" name="Int. J. Syst. Evol. Microbiol.">
        <title>The Global Catalogue of Microorganisms (GCM) 10K type strain sequencing project: providing services to taxonomists for standard genome sequencing and annotation.</title>
        <authorList>
            <consortium name="The Broad Institute Genomics Platform"/>
            <consortium name="The Broad Institute Genome Sequencing Center for Infectious Disease"/>
            <person name="Wu L."/>
            <person name="Ma J."/>
        </authorList>
    </citation>
    <scope>NUCLEOTIDE SEQUENCE [LARGE SCALE GENOMIC DNA]</scope>
    <source>
        <strain evidence="2">JCM 18200</strain>
    </source>
</reference>
<evidence type="ECO:0000313" key="1">
    <source>
        <dbReference type="EMBL" id="GAA4792218.1"/>
    </source>
</evidence>
<name>A0ABP9BB90_9SPHI</name>
<sequence>MTDLINAILYHDFEMDEPPFTMADIHNLYFYQDAQGKRYTPEFANLRLRQLETDLAKVNLLLNGEPDNIDLLYREFCLEVEIQEQHSFEYERKQISEWWLVNNDFGKYLLLLQQPILIYEGNYFWGISME</sequence>
<organism evidence="1 2">
    <name type="scientific">Olivibacter ginsenosidimutans</name>
    <dbReference type="NCBI Taxonomy" id="1176537"/>
    <lineage>
        <taxon>Bacteria</taxon>
        <taxon>Pseudomonadati</taxon>
        <taxon>Bacteroidota</taxon>
        <taxon>Sphingobacteriia</taxon>
        <taxon>Sphingobacteriales</taxon>
        <taxon>Sphingobacteriaceae</taxon>
        <taxon>Olivibacter</taxon>
    </lineage>
</organism>